<organism evidence="1 2">
    <name type="scientific">Rhamnusium bicolor</name>
    <dbReference type="NCBI Taxonomy" id="1586634"/>
    <lineage>
        <taxon>Eukaryota</taxon>
        <taxon>Metazoa</taxon>
        <taxon>Ecdysozoa</taxon>
        <taxon>Arthropoda</taxon>
        <taxon>Hexapoda</taxon>
        <taxon>Insecta</taxon>
        <taxon>Pterygota</taxon>
        <taxon>Neoptera</taxon>
        <taxon>Endopterygota</taxon>
        <taxon>Coleoptera</taxon>
        <taxon>Polyphaga</taxon>
        <taxon>Cucujiformia</taxon>
        <taxon>Chrysomeloidea</taxon>
        <taxon>Cerambycidae</taxon>
        <taxon>Lepturinae</taxon>
        <taxon>Rhagiini</taxon>
        <taxon>Rhamnusium</taxon>
    </lineage>
</organism>
<gene>
    <name evidence="1" type="ORF">NQ314_002280</name>
</gene>
<dbReference type="EMBL" id="JANEYF010000691">
    <property type="protein sequence ID" value="KAJ8968481.1"/>
    <property type="molecule type" value="Genomic_DNA"/>
</dbReference>
<dbReference type="SUPFAM" id="SSF117281">
    <property type="entry name" value="Kelch motif"/>
    <property type="match status" value="1"/>
</dbReference>
<comment type="caution">
    <text evidence="1">The sequence shown here is derived from an EMBL/GenBank/DDBJ whole genome shotgun (WGS) entry which is preliminary data.</text>
</comment>
<dbReference type="InterPro" id="IPR015915">
    <property type="entry name" value="Kelch-typ_b-propeller"/>
</dbReference>
<sequence length="89" mass="10342">MKEITKVPTPRYHAGIVCVEQKIYFIGGFHSDAMFDKDTAAIEYYDIESNMWTIEDKYPQDIWEHTCATLYIPKCRDDMEVIPATESSV</sequence>
<dbReference type="InterPro" id="IPR011498">
    <property type="entry name" value="Kelch_2"/>
</dbReference>
<keyword evidence="2" id="KW-1185">Reference proteome</keyword>
<name>A0AAV8ZPV0_9CUCU</name>
<evidence type="ECO:0000313" key="1">
    <source>
        <dbReference type="EMBL" id="KAJ8968481.1"/>
    </source>
</evidence>
<dbReference type="Gene3D" id="2.120.10.80">
    <property type="entry name" value="Kelch-type beta propeller"/>
    <property type="match status" value="1"/>
</dbReference>
<reference evidence="1" key="1">
    <citation type="journal article" date="2023" name="Insect Mol. Biol.">
        <title>Genome sequencing provides insights into the evolution of gene families encoding plant cell wall-degrading enzymes in longhorned beetles.</title>
        <authorList>
            <person name="Shin N.R."/>
            <person name="Okamura Y."/>
            <person name="Kirsch R."/>
            <person name="Pauchet Y."/>
        </authorList>
    </citation>
    <scope>NUCLEOTIDE SEQUENCE</scope>
    <source>
        <strain evidence="1">RBIC_L_NR</strain>
    </source>
</reference>
<proteinExistence type="predicted"/>
<dbReference type="Proteomes" id="UP001162156">
    <property type="component" value="Unassembled WGS sequence"/>
</dbReference>
<accession>A0AAV8ZPV0</accession>
<dbReference type="Pfam" id="PF07646">
    <property type="entry name" value="Kelch_2"/>
    <property type="match status" value="1"/>
</dbReference>
<protein>
    <submittedName>
        <fullName evidence="1">Uncharacterized protein</fullName>
    </submittedName>
</protein>
<dbReference type="AlphaFoldDB" id="A0AAV8ZPV0"/>
<evidence type="ECO:0000313" key="2">
    <source>
        <dbReference type="Proteomes" id="UP001162156"/>
    </source>
</evidence>